<organism evidence="2 3">
    <name type="scientific">Mucilaginibacter gotjawali</name>
    <dbReference type="NCBI Taxonomy" id="1550579"/>
    <lineage>
        <taxon>Bacteria</taxon>
        <taxon>Pseudomonadati</taxon>
        <taxon>Bacteroidota</taxon>
        <taxon>Sphingobacteriia</taxon>
        <taxon>Sphingobacteriales</taxon>
        <taxon>Sphingobacteriaceae</taxon>
        <taxon>Mucilaginibacter</taxon>
    </lineage>
</organism>
<dbReference type="OrthoDB" id="2079328at2"/>
<dbReference type="Proteomes" id="UP000539265">
    <property type="component" value="Unassembled WGS sequence"/>
</dbReference>
<gene>
    <name evidence="2" type="ORF">FHS11_005183</name>
</gene>
<dbReference type="AlphaFoldDB" id="A0A839SKB2"/>
<accession>A0A839SKB2</accession>
<evidence type="ECO:0000313" key="3">
    <source>
        <dbReference type="Proteomes" id="UP000539265"/>
    </source>
</evidence>
<sequence>MDKLLYLIFLKTLTYMPTPQEILIGKHPAKPNFFAEWLDFVDEAVPAADLNKKHRKLSEVTGKRGLAIKSIAKYLLDHHVDPKKLERAKKRKEEILKKYKLKSFEEYLDTQTYFPKAKNTRNGNTAEVILSNYLQVTSGLSLLAFKLTYNPNVDQAIKGDDCLLFDVKDLTSKVIVGEAKFRGRSPDNKAIKEMIKNLEGAKKLPISLPFISQHFTSIGDENMAAQIDDLLYELITGKVNVINVGLIISTKSTNRGQDAGQQLDHYLKTTNPNLVALSLGIDDPDEIVDKTFDEAYKLLKAAVK</sequence>
<protein>
    <recommendedName>
        <fullName evidence="1">Anti-bacteriophage protein A/HamA C-terminal domain-containing protein</fullName>
    </recommendedName>
</protein>
<dbReference type="Pfam" id="PF08878">
    <property type="entry name" value="HamA"/>
    <property type="match status" value="1"/>
</dbReference>
<comment type="caution">
    <text evidence="2">The sequence shown here is derived from an EMBL/GenBank/DDBJ whole genome shotgun (WGS) entry which is preliminary data.</text>
</comment>
<reference evidence="2" key="1">
    <citation type="submission" date="2020-08" db="EMBL/GenBank/DDBJ databases">
        <title>Genomic Encyclopedia of Type Strains, Phase III (KMG-III): the genomes of soil and plant-associated and newly described type strains.</title>
        <authorList>
            <person name="Whitman W."/>
        </authorList>
    </citation>
    <scope>NUCLEOTIDE SEQUENCE [LARGE SCALE GENOMIC DNA]</scope>
    <source>
        <strain evidence="2">CECT 8628</strain>
    </source>
</reference>
<evidence type="ECO:0000259" key="1">
    <source>
        <dbReference type="Pfam" id="PF08878"/>
    </source>
</evidence>
<keyword evidence="3" id="KW-1185">Reference proteome</keyword>
<evidence type="ECO:0000313" key="2">
    <source>
        <dbReference type="EMBL" id="MBB3058725.1"/>
    </source>
</evidence>
<name>A0A839SKB2_9SPHI</name>
<proteinExistence type="predicted"/>
<dbReference type="EMBL" id="JACHWX010000024">
    <property type="protein sequence ID" value="MBB3058725.1"/>
    <property type="molecule type" value="Genomic_DNA"/>
</dbReference>
<feature type="domain" description="Anti-bacteriophage protein A/HamA C-terminal" evidence="1">
    <location>
        <begin position="33"/>
        <end position="294"/>
    </location>
</feature>
<dbReference type="RefSeq" id="WP_157750640.1">
    <property type="nucleotide sequence ID" value="NZ_AP017313.1"/>
</dbReference>
<dbReference type="InterPro" id="IPR014976">
    <property type="entry name" value="AbpA_HamA_C"/>
</dbReference>